<keyword evidence="1" id="KW-0812">Transmembrane</keyword>
<dbReference type="PANTHER" id="PTHR34309:SF1">
    <property type="entry name" value="PROTEIN GLCG"/>
    <property type="match status" value="1"/>
</dbReference>
<dbReference type="EMBL" id="NKUB01000044">
    <property type="protein sequence ID" value="PYD68247.1"/>
    <property type="molecule type" value="Genomic_DNA"/>
</dbReference>
<keyword evidence="1" id="KW-0472">Membrane</keyword>
<dbReference type="Pfam" id="PF03928">
    <property type="entry name" value="HbpS-like"/>
    <property type="match status" value="1"/>
</dbReference>
<proteinExistence type="predicted"/>
<dbReference type="AlphaFoldDB" id="A0A2V4QXS5"/>
<reference evidence="2 3" key="1">
    <citation type="submission" date="2017-07" db="EMBL/GenBank/DDBJ databases">
        <title>A draft genome sequence of Komagataeibacter swingsii LMG 22125.</title>
        <authorList>
            <person name="Skraban J."/>
            <person name="Cleenwerck I."/>
            <person name="Vandamme P."/>
            <person name="Trcek J."/>
        </authorList>
    </citation>
    <scope>NUCLEOTIDE SEQUENCE [LARGE SCALE GENOMIC DNA]</scope>
    <source>
        <strain evidence="2 3">LMG 22125</strain>
    </source>
</reference>
<name>A0A2V4QXS5_9PROT</name>
<gene>
    <name evidence="2" type="ORF">CFR76_16115</name>
</gene>
<evidence type="ECO:0000256" key="1">
    <source>
        <dbReference type="SAM" id="Phobius"/>
    </source>
</evidence>
<organism evidence="2 3">
    <name type="scientific">Komagataeibacter swingsii</name>
    <dbReference type="NCBI Taxonomy" id="215220"/>
    <lineage>
        <taxon>Bacteria</taxon>
        <taxon>Pseudomonadati</taxon>
        <taxon>Pseudomonadota</taxon>
        <taxon>Alphaproteobacteria</taxon>
        <taxon>Acetobacterales</taxon>
        <taxon>Acetobacteraceae</taxon>
        <taxon>Komagataeibacter</taxon>
    </lineage>
</organism>
<sequence length="184" mass="19797">MMRLCLPDIHHQDYIPYFIRTKILRAFMIAVMAPWMIVLPVAAVPLSQPASTLNRAGAQFVLQAAMRSAAQINAPCAIAVVDRSGELMAFDRFDNIRNGSPDLALWKARTSALMGRPFQKSDDNGSKDRTAPSIAGFVALRGGMLLKAGDTIVGAIGVAGIRNENDARIARDAASAFSNEAMGH</sequence>
<accession>A0A2V4QXS5</accession>
<keyword evidence="1" id="KW-1133">Transmembrane helix</keyword>
<keyword evidence="3" id="KW-1185">Reference proteome</keyword>
<dbReference type="Gene3D" id="3.30.450.150">
    <property type="entry name" value="Haem-degrading domain"/>
    <property type="match status" value="1"/>
</dbReference>
<feature type="transmembrane region" description="Helical" evidence="1">
    <location>
        <begin position="26"/>
        <end position="46"/>
    </location>
</feature>
<dbReference type="PANTHER" id="PTHR34309">
    <property type="entry name" value="SLR1406 PROTEIN"/>
    <property type="match status" value="1"/>
</dbReference>
<dbReference type="Proteomes" id="UP000247371">
    <property type="component" value="Unassembled WGS sequence"/>
</dbReference>
<dbReference type="InterPro" id="IPR005624">
    <property type="entry name" value="PduO/GlcC-like"/>
</dbReference>
<dbReference type="SUPFAM" id="SSF143744">
    <property type="entry name" value="GlcG-like"/>
    <property type="match status" value="1"/>
</dbReference>
<comment type="caution">
    <text evidence="2">The sequence shown here is derived from an EMBL/GenBank/DDBJ whole genome shotgun (WGS) entry which is preliminary data.</text>
</comment>
<evidence type="ECO:0000313" key="3">
    <source>
        <dbReference type="Proteomes" id="UP000247371"/>
    </source>
</evidence>
<dbReference type="InterPro" id="IPR052517">
    <property type="entry name" value="GlcG_carb_metab_protein"/>
</dbReference>
<protein>
    <submittedName>
        <fullName evidence="2">GlcG protein</fullName>
    </submittedName>
</protein>
<evidence type="ECO:0000313" key="2">
    <source>
        <dbReference type="EMBL" id="PYD68247.1"/>
    </source>
</evidence>
<dbReference type="InterPro" id="IPR038084">
    <property type="entry name" value="PduO/GlcC-like_sf"/>
</dbReference>